<evidence type="ECO:0000313" key="3">
    <source>
        <dbReference type="Proteomes" id="UP000179840"/>
    </source>
</evidence>
<name>A0A1S1UEA4_9BURK</name>
<dbReference type="Gene3D" id="3.40.630.30">
    <property type="match status" value="1"/>
</dbReference>
<evidence type="ECO:0000259" key="1">
    <source>
        <dbReference type="PROSITE" id="PS51186"/>
    </source>
</evidence>
<accession>A0A1S1UEA4</accession>
<protein>
    <recommendedName>
        <fullName evidence="1">N-acetyltransferase domain-containing protein</fullName>
    </recommendedName>
</protein>
<dbReference type="EMBL" id="LFKP01000003">
    <property type="protein sequence ID" value="OHV98747.1"/>
    <property type="molecule type" value="Genomic_DNA"/>
</dbReference>
<dbReference type="Proteomes" id="UP000179840">
    <property type="component" value="Unassembled WGS sequence"/>
</dbReference>
<organism evidence="2 3">
    <name type="scientific">Janthinobacterium lividum</name>
    <dbReference type="NCBI Taxonomy" id="29581"/>
    <lineage>
        <taxon>Bacteria</taxon>
        <taxon>Pseudomonadati</taxon>
        <taxon>Pseudomonadota</taxon>
        <taxon>Betaproteobacteria</taxon>
        <taxon>Burkholderiales</taxon>
        <taxon>Oxalobacteraceae</taxon>
        <taxon>Janthinobacterium</taxon>
    </lineage>
</organism>
<dbReference type="SUPFAM" id="SSF55729">
    <property type="entry name" value="Acyl-CoA N-acyltransferases (Nat)"/>
    <property type="match status" value="1"/>
</dbReference>
<dbReference type="CDD" id="cd04301">
    <property type="entry name" value="NAT_SF"/>
    <property type="match status" value="1"/>
</dbReference>
<dbReference type="InterPro" id="IPR000182">
    <property type="entry name" value="GNAT_dom"/>
</dbReference>
<reference evidence="2 3" key="1">
    <citation type="submission" date="2015-06" db="EMBL/GenBank/DDBJ databases">
        <title>Draft genome sequencing of a biphenyl-degrading bacterium, Janthinobacterium lividum MEG1.</title>
        <authorList>
            <person name="Shimodaira J."/>
            <person name="Hatta T."/>
        </authorList>
    </citation>
    <scope>NUCLEOTIDE SEQUENCE [LARGE SCALE GENOMIC DNA]</scope>
    <source>
        <strain evidence="2 3">MEG1</strain>
    </source>
</reference>
<dbReference type="InterPro" id="IPR016181">
    <property type="entry name" value="Acyl_CoA_acyltransferase"/>
</dbReference>
<dbReference type="RefSeq" id="WP_071075918.1">
    <property type="nucleotide sequence ID" value="NZ_LFKP01000003.1"/>
</dbReference>
<sequence length="128" mass="14247">MAEFQACGAVSYYRDDMKALDDAYDAFVLAHARADDCFVSSLAIDEKYRGQGLFRQMFHEIRDLASRKGCARISLTVWEKSEALQVYLHRGFAAWARSTMPTACSMTGCIFSCMKAIKAAARVAAALR</sequence>
<dbReference type="PROSITE" id="PS51186">
    <property type="entry name" value="GNAT"/>
    <property type="match status" value="1"/>
</dbReference>
<proteinExistence type="predicted"/>
<comment type="caution">
    <text evidence="2">The sequence shown here is derived from an EMBL/GenBank/DDBJ whole genome shotgun (WGS) entry which is preliminary data.</text>
</comment>
<dbReference type="AlphaFoldDB" id="A0A1S1UEA4"/>
<dbReference type="GO" id="GO:0016747">
    <property type="term" value="F:acyltransferase activity, transferring groups other than amino-acyl groups"/>
    <property type="evidence" value="ECO:0007669"/>
    <property type="project" value="InterPro"/>
</dbReference>
<gene>
    <name evidence="2" type="ORF">AKG95_06015</name>
</gene>
<feature type="domain" description="N-acetyltransferase" evidence="1">
    <location>
        <begin position="1"/>
        <end position="116"/>
    </location>
</feature>
<evidence type="ECO:0000313" key="2">
    <source>
        <dbReference type="EMBL" id="OHV98747.1"/>
    </source>
</evidence>
<dbReference type="Pfam" id="PF00583">
    <property type="entry name" value="Acetyltransf_1"/>
    <property type="match status" value="1"/>
</dbReference>